<feature type="coiled-coil region" evidence="1">
    <location>
        <begin position="270"/>
        <end position="307"/>
    </location>
</feature>
<keyword evidence="1" id="KW-0175">Coiled coil</keyword>
<evidence type="ECO:0000256" key="2">
    <source>
        <dbReference type="SAM" id="Phobius"/>
    </source>
</evidence>
<feature type="transmembrane region" description="Helical" evidence="2">
    <location>
        <begin position="449"/>
        <end position="473"/>
    </location>
</feature>
<dbReference type="RefSeq" id="WP_284131244.1">
    <property type="nucleotide sequence ID" value="NZ_JASKYM010000001.1"/>
</dbReference>
<organism evidence="3 4">
    <name type="scientific">Romboutsia sedimentorum</name>
    <dbReference type="NCBI Taxonomy" id="1368474"/>
    <lineage>
        <taxon>Bacteria</taxon>
        <taxon>Bacillati</taxon>
        <taxon>Bacillota</taxon>
        <taxon>Clostridia</taxon>
        <taxon>Peptostreptococcales</taxon>
        <taxon>Peptostreptococcaceae</taxon>
        <taxon>Romboutsia</taxon>
    </lineage>
</organism>
<sequence>MIPKFSVKRPFTVAVGVILVLILGFVSFKNMNTDLLPSVDLPYAMVTTVYPGANPEKVEYSVTKPLEQALATTSGLENISSTSSENSSTVMLKFNKNINMDSAMIDMSGKIDMVKGQFEDSVASPIIMKMNPDMMPIMMLSIDIENMNIKEVTKYVNEKILPQFERIEGVASVTAMGLVEDQLKVTLDKEKIDKINQRVLSSVESEFNKQQKVLDKSRDDIKNSKSAIEKGSKELQKGKEQLQSAVDKIGMSRSEGTSLAKKGLEAIDGLETLKNKEKELSNASAKLKQGEEELNKAQVKMDDAKAKAYKSADIKDKINADMIGKILVAENFSMPAGYVKEGETQYTVKVGDKFKSAKELEDLLLFKDDKTIGSIKLKDVAKVEFTDNSDKTYTNINGNEGVMLTFQKSSNFSTSNVTKSINKTIKSLSGENKNIHITTLMDQGVYIDMIIASVLDNLIYGGILAIIVLLVFLRSFKTTLVVAFSIPISVLFAVVLMYFSNITLNIISLSGLALGVGMLVDNSIVVIENIYRLRNQGMSIKKAAVYGARQVSGAIFASTLTTICVFLPIVFTKGVTKQLFVDMGLTIAYSLIASLVVALTVVPAMSSSLLTSVYDKPHRLFDKFVDSYEFILRKSLDYKYIVITFSIVLLLFTGYKALGMGTKFMPSMDSTQMTASMKMPKNSEKSQITATSDEFVDKVLTIKEVETVGAIQGNMMGEKDGTSFYIILKEDKELTNNQVEDLIYKKTKGMNCEIKVSASTMDMNAIGGSGIEVVIKGNEFDKLQEISKEIAQILKKIEGTTDVSDGIKDSQGETRIIVDKNKAMEYGLTVAQVYQSVLESIQRDKTLSSVRIDENEYPLIVENETEVSKDNLLEQTIKANKDNEQIEVKLKSIAKLEFVQGLSSITRDNQSRYITARASVDSKHNVGLVSRDVEYALKDYKVPPGYSIEVKGENETINKSLKDLVFMGILAIIFVYLIMVAQFQSLLSPFIVMFTIPLAFTGGLLALIITNGEISVISMLGFLVLCGVIVNNGIVFVDYINQLRLEGKNKRDAIIETGRTRIRPILMTALTTILAMSTMALGVGMGSEMTQGLAVVTIGGLIYGTILTLVLIPVLYDLFHRREIKNTIIEDE</sequence>
<feature type="transmembrane region" description="Helical" evidence="2">
    <location>
        <begin position="506"/>
        <end position="531"/>
    </location>
</feature>
<evidence type="ECO:0000313" key="3">
    <source>
        <dbReference type="EMBL" id="MDK2562263.1"/>
    </source>
</evidence>
<dbReference type="Gene3D" id="3.30.2090.10">
    <property type="entry name" value="Multidrug efflux transporter AcrB TolC docking domain, DN and DC subdomains"/>
    <property type="match status" value="3"/>
</dbReference>
<feature type="transmembrane region" description="Helical" evidence="2">
    <location>
        <begin position="1093"/>
        <end position="1116"/>
    </location>
</feature>
<feature type="transmembrane region" description="Helical" evidence="2">
    <location>
        <begin position="12"/>
        <end position="28"/>
    </location>
</feature>
<feature type="transmembrane region" description="Helical" evidence="2">
    <location>
        <begin position="591"/>
        <end position="614"/>
    </location>
</feature>
<feature type="transmembrane region" description="Helical" evidence="2">
    <location>
        <begin position="480"/>
        <end position="500"/>
    </location>
</feature>
<dbReference type="Gene3D" id="3.30.70.1430">
    <property type="entry name" value="Multidrug efflux transporter AcrB pore domain"/>
    <property type="match status" value="3"/>
</dbReference>
<keyword evidence="2" id="KW-1133">Transmembrane helix</keyword>
<proteinExistence type="predicted"/>
<dbReference type="Gene3D" id="1.20.1640.10">
    <property type="entry name" value="Multidrug efflux transporter AcrB transmembrane domain"/>
    <property type="match status" value="3"/>
</dbReference>
<dbReference type="Proteomes" id="UP001301012">
    <property type="component" value="Unassembled WGS sequence"/>
</dbReference>
<feature type="transmembrane region" description="Helical" evidence="2">
    <location>
        <begin position="1016"/>
        <end position="1041"/>
    </location>
</feature>
<dbReference type="SUPFAM" id="SSF82714">
    <property type="entry name" value="Multidrug efflux transporter AcrB TolC docking domain, DN and DC subdomains"/>
    <property type="match status" value="1"/>
</dbReference>
<dbReference type="Pfam" id="PF00873">
    <property type="entry name" value="ACR_tran"/>
    <property type="match status" value="2"/>
</dbReference>
<feature type="transmembrane region" description="Helical" evidence="2">
    <location>
        <begin position="990"/>
        <end position="1010"/>
    </location>
</feature>
<dbReference type="InterPro" id="IPR027463">
    <property type="entry name" value="AcrB_DN_DC_subdom"/>
</dbReference>
<dbReference type="PRINTS" id="PR00702">
    <property type="entry name" value="ACRIFLAVINRP"/>
</dbReference>
<gene>
    <name evidence="3" type="ORF">QOZ84_01785</name>
</gene>
<comment type="caution">
    <text evidence="3">The sequence shown here is derived from an EMBL/GenBank/DDBJ whole genome shotgun (WGS) entry which is preliminary data.</text>
</comment>
<dbReference type="Gene3D" id="3.30.70.1320">
    <property type="entry name" value="Multidrug efflux transporter AcrB pore domain like"/>
    <property type="match status" value="2"/>
</dbReference>
<feature type="transmembrane region" description="Helical" evidence="2">
    <location>
        <begin position="551"/>
        <end position="571"/>
    </location>
</feature>
<dbReference type="SUPFAM" id="SSF82866">
    <property type="entry name" value="Multidrug efflux transporter AcrB transmembrane domain"/>
    <property type="match status" value="2"/>
</dbReference>
<dbReference type="InterPro" id="IPR001036">
    <property type="entry name" value="Acrflvin-R"/>
</dbReference>
<protein>
    <submittedName>
        <fullName evidence="3">Efflux RND transporter permease subunit</fullName>
    </submittedName>
</protein>
<feature type="transmembrane region" description="Helical" evidence="2">
    <location>
        <begin position="964"/>
        <end position="983"/>
    </location>
</feature>
<accession>A0ABT7E5Q4</accession>
<dbReference type="SUPFAM" id="SSF82693">
    <property type="entry name" value="Multidrug efflux transporter AcrB pore domain, PN1, PN2, PC1 and PC2 subdomains"/>
    <property type="match status" value="2"/>
</dbReference>
<feature type="transmembrane region" description="Helical" evidence="2">
    <location>
        <begin position="1062"/>
        <end position="1081"/>
    </location>
</feature>
<dbReference type="PANTHER" id="PTHR32063:SF0">
    <property type="entry name" value="SWARMING MOTILITY PROTEIN SWRC"/>
    <property type="match status" value="1"/>
</dbReference>
<evidence type="ECO:0000313" key="4">
    <source>
        <dbReference type="Proteomes" id="UP001301012"/>
    </source>
</evidence>
<reference evidence="3 4" key="1">
    <citation type="submission" date="2023-05" db="EMBL/GenBank/DDBJ databases">
        <title>Rombocin, a short stable natural nisin variant, displays selective antimicrobial activity against Listeria monocytogenes and employs dual mode of action to kill target bacterial strains.</title>
        <authorList>
            <person name="Wambui J."/>
            <person name="Stephan R."/>
            <person name="Kuipers O.P."/>
        </authorList>
    </citation>
    <scope>NUCLEOTIDE SEQUENCE [LARGE SCALE GENOMIC DNA]</scope>
    <source>
        <strain evidence="3 4">RC002</strain>
    </source>
</reference>
<keyword evidence="4" id="KW-1185">Reference proteome</keyword>
<feature type="transmembrane region" description="Helical" evidence="2">
    <location>
        <begin position="640"/>
        <end position="658"/>
    </location>
</feature>
<dbReference type="Gene3D" id="3.30.70.1440">
    <property type="entry name" value="Multidrug efflux transporter AcrB pore domain"/>
    <property type="match status" value="1"/>
</dbReference>
<keyword evidence="2" id="KW-0472">Membrane</keyword>
<name>A0ABT7E5Q4_9FIRM</name>
<dbReference type="EMBL" id="JASKYM010000001">
    <property type="protein sequence ID" value="MDK2562263.1"/>
    <property type="molecule type" value="Genomic_DNA"/>
</dbReference>
<dbReference type="PANTHER" id="PTHR32063">
    <property type="match status" value="1"/>
</dbReference>
<keyword evidence="2" id="KW-0812">Transmembrane</keyword>
<evidence type="ECO:0000256" key="1">
    <source>
        <dbReference type="SAM" id="Coils"/>
    </source>
</evidence>